<evidence type="ECO:0000259" key="1">
    <source>
        <dbReference type="SMART" id="SM00635"/>
    </source>
</evidence>
<dbReference type="InterPro" id="IPR008964">
    <property type="entry name" value="Invasin/intimin_cell_adhesion"/>
</dbReference>
<name>A0A165QVB3_9FLAO</name>
<dbReference type="Proteomes" id="UP000076630">
    <property type="component" value="Unassembled WGS sequence"/>
</dbReference>
<keyword evidence="3" id="KW-1185">Reference proteome</keyword>
<feature type="domain" description="BIG2" evidence="1">
    <location>
        <begin position="278"/>
        <end position="359"/>
    </location>
</feature>
<evidence type="ECO:0000313" key="2">
    <source>
        <dbReference type="EMBL" id="KZE76754.1"/>
    </source>
</evidence>
<proteinExistence type="predicted"/>
<accession>A0A165QVB3</accession>
<reference evidence="2 3" key="1">
    <citation type="submission" date="2016-01" db="EMBL/GenBank/DDBJ databases">
        <title>Whole genome sequencing of Myroides marinus L41.</title>
        <authorList>
            <person name="Hong K.W."/>
        </authorList>
    </citation>
    <scope>NUCLEOTIDE SEQUENCE [LARGE SCALE GENOMIC DNA]</scope>
    <source>
        <strain evidence="2 3">L41</strain>
    </source>
</reference>
<dbReference type="EMBL" id="LQNU01000075">
    <property type="protein sequence ID" value="KZE76754.1"/>
    <property type="molecule type" value="Genomic_DNA"/>
</dbReference>
<protein>
    <recommendedName>
        <fullName evidence="1">BIG2 domain-containing protein</fullName>
    </recommendedName>
</protein>
<dbReference type="OrthoDB" id="9804686at2"/>
<evidence type="ECO:0000313" key="3">
    <source>
        <dbReference type="Proteomes" id="UP000076630"/>
    </source>
</evidence>
<sequence>MNIRITLLMIFSFLLFNCSSDDKKEIIEKSVVLEFKDKQKQIFYGDRVNLMSELTVENIDLGNLLWHYSNSDILYINQHNIQAIYQGETTVTVTDKTTGKKASLKIVVSMVSISFKQEQVVMNVKDSETLDLKEYLVLENTTFDNVQWISYDSSAAYVSNGVVTALKDSEFYIGASIKDRGGAVTISVKSKGFGVNSIYIYSKDPSDQIKVNQTYQYILQLEPYDTDRKDLTFSSSNPNVFQVNQNGEVRGISEGMATLTVKSINGVSSSRDIQVVSGFKSIELSLGQSFIKGRLPIGQDAELILRSSSSSIKTSDVDFISDNPSIATVDQNGIVKGLKRGKVTITATTKDNPLVKSSISFIVLNLSAYVNTSSYLSTSTGKALVSYNMQLSDDFRDLIKITDFKVHNTKGVIQNDFQDVFLFNSQNKHTYHFEVDTVKDIYVTYKIQRDEHIEERKEYLNF</sequence>
<dbReference type="SUPFAM" id="SSF49373">
    <property type="entry name" value="Invasin/intimin cell-adhesion fragments"/>
    <property type="match status" value="3"/>
</dbReference>
<feature type="domain" description="BIG2" evidence="1">
    <location>
        <begin position="194"/>
        <end position="273"/>
    </location>
</feature>
<feature type="domain" description="BIG2" evidence="1">
    <location>
        <begin position="109"/>
        <end position="187"/>
    </location>
</feature>
<comment type="caution">
    <text evidence="2">The sequence shown here is derived from an EMBL/GenBank/DDBJ whole genome shotgun (WGS) entry which is preliminary data.</text>
</comment>
<gene>
    <name evidence="2" type="ORF">AV926_15215</name>
</gene>
<feature type="domain" description="BIG2" evidence="1">
    <location>
        <begin position="29"/>
        <end position="105"/>
    </location>
</feature>
<dbReference type="InterPro" id="IPR003343">
    <property type="entry name" value="Big_2"/>
</dbReference>
<dbReference type="Gene3D" id="2.60.40.1080">
    <property type="match status" value="3"/>
</dbReference>
<dbReference type="Pfam" id="PF02368">
    <property type="entry name" value="Big_2"/>
    <property type="match status" value="2"/>
</dbReference>
<dbReference type="SMART" id="SM00635">
    <property type="entry name" value="BID_2"/>
    <property type="match status" value="4"/>
</dbReference>
<dbReference type="AlphaFoldDB" id="A0A165QVB3"/>
<dbReference type="RefSeq" id="WP_038987738.1">
    <property type="nucleotide sequence ID" value="NZ_JACAJU010000025.1"/>
</dbReference>
<organism evidence="2 3">
    <name type="scientific">Myroides marinus</name>
    <dbReference type="NCBI Taxonomy" id="703342"/>
    <lineage>
        <taxon>Bacteria</taxon>
        <taxon>Pseudomonadati</taxon>
        <taxon>Bacteroidota</taxon>
        <taxon>Flavobacteriia</taxon>
        <taxon>Flavobacteriales</taxon>
        <taxon>Flavobacteriaceae</taxon>
        <taxon>Myroides</taxon>
    </lineage>
</organism>